<organism evidence="6 7">
    <name type="scientific">Persicobacter psychrovividus</name>
    <dbReference type="NCBI Taxonomy" id="387638"/>
    <lineage>
        <taxon>Bacteria</taxon>
        <taxon>Pseudomonadati</taxon>
        <taxon>Bacteroidota</taxon>
        <taxon>Cytophagia</taxon>
        <taxon>Cytophagales</taxon>
        <taxon>Persicobacteraceae</taxon>
        <taxon>Persicobacter</taxon>
    </lineage>
</organism>
<evidence type="ECO:0000259" key="5">
    <source>
        <dbReference type="PROSITE" id="PS50850"/>
    </source>
</evidence>
<keyword evidence="7" id="KW-1185">Reference proteome</keyword>
<dbReference type="PANTHER" id="PTHR11360">
    <property type="entry name" value="MONOCARBOXYLATE TRANSPORTER"/>
    <property type="match status" value="1"/>
</dbReference>
<protein>
    <recommendedName>
        <fullName evidence="5">Major facilitator superfamily (MFS) profile domain-containing protein</fullName>
    </recommendedName>
</protein>
<evidence type="ECO:0000256" key="1">
    <source>
        <dbReference type="ARBA" id="ARBA00022692"/>
    </source>
</evidence>
<dbReference type="Proteomes" id="UP001354989">
    <property type="component" value="Plasmid pPP3"/>
</dbReference>
<dbReference type="Pfam" id="PF07690">
    <property type="entry name" value="MFS_1"/>
    <property type="match status" value="1"/>
</dbReference>
<geneLocation type="plasmid" evidence="6 7">
    <name>pPP3</name>
</geneLocation>
<feature type="transmembrane region" description="Helical" evidence="4">
    <location>
        <begin position="20"/>
        <end position="39"/>
    </location>
</feature>
<feature type="transmembrane region" description="Helical" evidence="4">
    <location>
        <begin position="82"/>
        <end position="100"/>
    </location>
</feature>
<evidence type="ECO:0000313" key="7">
    <source>
        <dbReference type="Proteomes" id="UP001354989"/>
    </source>
</evidence>
<dbReference type="Gene3D" id="1.20.1250.20">
    <property type="entry name" value="MFS general substrate transporter like domains"/>
    <property type="match status" value="1"/>
</dbReference>
<feature type="transmembrane region" description="Helical" evidence="4">
    <location>
        <begin position="169"/>
        <end position="191"/>
    </location>
</feature>
<sequence>MKNSYFNLLKKSPQVVSYGVIHYFFSSVGQSFFLSLFIPQFCTRLAIDAATFAYIYAVSSFAAGVLLSVIGPVVDRIDLRKCSGLFALLAACFCLLMGQVQSVWMLGIAIFGLRLTGQGMMPLIGAAAMGKYFKADRGKALSIAALGMSVGEVLAPIGLVVLINTFEWTTLWSALAVIQAVVFPFIAYLLVGKVDLFATIATTAQSKGSSKKFIRELLRSPSYWLYAVSLVFCPFLAAGIMIHHSSLLEIKSWSLPMYATGFVGFGVARILSSISTGPLIDRWSASRLLPYFLWPIIMMMACLIFVKQVWVLYLLLFVLGGSLSFGSICGTALWAEIYGAERMGTAKSLNSTLMVFACSMAPIIFVSVFTTAYLFVAMAGLIMLAIVLSLLTRFSLARNSATNQMKAKKATC</sequence>
<dbReference type="InterPro" id="IPR020846">
    <property type="entry name" value="MFS_dom"/>
</dbReference>
<name>A0ABM7VL29_9BACT</name>
<feature type="transmembrane region" description="Helical" evidence="4">
    <location>
        <begin position="140"/>
        <end position="163"/>
    </location>
</feature>
<keyword evidence="1 4" id="KW-0812">Transmembrane</keyword>
<dbReference type="PANTHER" id="PTHR11360:SF308">
    <property type="entry name" value="BLL3089 PROTEIN"/>
    <property type="match status" value="1"/>
</dbReference>
<feature type="transmembrane region" description="Helical" evidence="4">
    <location>
        <begin position="223"/>
        <end position="243"/>
    </location>
</feature>
<keyword evidence="2 4" id="KW-1133">Transmembrane helix</keyword>
<feature type="transmembrane region" description="Helical" evidence="4">
    <location>
        <begin position="255"/>
        <end position="276"/>
    </location>
</feature>
<dbReference type="PROSITE" id="PS50850">
    <property type="entry name" value="MFS"/>
    <property type="match status" value="1"/>
</dbReference>
<reference evidence="6 7" key="1">
    <citation type="submission" date="2021-12" db="EMBL/GenBank/DDBJ databases">
        <title>Genome sequencing of bacteria with rrn-lacking chromosome and rrn-plasmid.</title>
        <authorList>
            <person name="Anda M."/>
            <person name="Iwasaki W."/>
        </authorList>
    </citation>
    <scope>NUCLEOTIDE SEQUENCE [LARGE SCALE GENOMIC DNA]</scope>
    <source>
        <strain evidence="6 7">NBRC 101262</strain>
        <plasmid evidence="6 7">pPP3</plasmid>
    </source>
</reference>
<keyword evidence="3 4" id="KW-0472">Membrane</keyword>
<evidence type="ECO:0000256" key="3">
    <source>
        <dbReference type="ARBA" id="ARBA00023136"/>
    </source>
</evidence>
<accession>A0ABM7VL29</accession>
<dbReference type="RefSeq" id="WP_338399020.1">
    <property type="nucleotide sequence ID" value="NZ_AP025295.1"/>
</dbReference>
<dbReference type="InterPro" id="IPR050327">
    <property type="entry name" value="Proton-linked_MCT"/>
</dbReference>
<feature type="domain" description="Major facilitator superfamily (MFS) profile" evidence="5">
    <location>
        <begin position="15"/>
        <end position="397"/>
    </location>
</feature>
<evidence type="ECO:0000256" key="2">
    <source>
        <dbReference type="ARBA" id="ARBA00022989"/>
    </source>
</evidence>
<keyword evidence="6" id="KW-0614">Plasmid</keyword>
<feature type="transmembrane region" description="Helical" evidence="4">
    <location>
        <begin position="312"/>
        <end position="337"/>
    </location>
</feature>
<dbReference type="EMBL" id="AP025295">
    <property type="protein sequence ID" value="BDD01587.1"/>
    <property type="molecule type" value="Genomic_DNA"/>
</dbReference>
<evidence type="ECO:0000256" key="4">
    <source>
        <dbReference type="SAM" id="Phobius"/>
    </source>
</evidence>
<dbReference type="SUPFAM" id="SSF103473">
    <property type="entry name" value="MFS general substrate transporter"/>
    <property type="match status" value="1"/>
</dbReference>
<dbReference type="InterPro" id="IPR011701">
    <property type="entry name" value="MFS"/>
</dbReference>
<feature type="transmembrane region" description="Helical" evidence="4">
    <location>
        <begin position="349"/>
        <end position="369"/>
    </location>
</feature>
<gene>
    <name evidence="6" type="ORF">PEPS_38670</name>
</gene>
<evidence type="ECO:0000313" key="6">
    <source>
        <dbReference type="EMBL" id="BDD01587.1"/>
    </source>
</evidence>
<dbReference type="InterPro" id="IPR036259">
    <property type="entry name" value="MFS_trans_sf"/>
</dbReference>
<feature type="transmembrane region" description="Helical" evidence="4">
    <location>
        <begin position="288"/>
        <end position="306"/>
    </location>
</feature>
<feature type="transmembrane region" description="Helical" evidence="4">
    <location>
        <begin position="51"/>
        <end position="70"/>
    </location>
</feature>
<feature type="transmembrane region" description="Helical" evidence="4">
    <location>
        <begin position="375"/>
        <end position="396"/>
    </location>
</feature>
<proteinExistence type="predicted"/>